<gene>
    <name evidence="3" type="ORF">ES815_16610</name>
</gene>
<evidence type="ECO:0000259" key="2">
    <source>
        <dbReference type="Pfam" id="PF00419"/>
    </source>
</evidence>
<dbReference type="Gene3D" id="2.60.40.1090">
    <property type="entry name" value="Fimbrial-type adhesion domain"/>
    <property type="match status" value="1"/>
</dbReference>
<dbReference type="Proteomes" id="UP000317812">
    <property type="component" value="Chromosome"/>
</dbReference>
<feature type="signal peptide" evidence="1">
    <location>
        <begin position="1"/>
        <end position="17"/>
    </location>
</feature>
<dbReference type="AlphaFoldDB" id="A0AAP9AM41"/>
<dbReference type="SUPFAM" id="SSF49401">
    <property type="entry name" value="Bacterial adhesins"/>
    <property type="match status" value="1"/>
</dbReference>
<dbReference type="GO" id="GO:0009289">
    <property type="term" value="C:pilus"/>
    <property type="evidence" value="ECO:0007669"/>
    <property type="project" value="InterPro"/>
</dbReference>
<feature type="chain" id="PRO_5042913670" evidence="1">
    <location>
        <begin position="18"/>
        <end position="166"/>
    </location>
</feature>
<dbReference type="PANTHER" id="PTHR33420:SF27">
    <property type="entry name" value="PROTEIN FIMG"/>
    <property type="match status" value="1"/>
</dbReference>
<dbReference type="InterPro" id="IPR036937">
    <property type="entry name" value="Adhesion_dom_fimbrial_sf"/>
</dbReference>
<name>A0AAP9AM41_9ENTR</name>
<sequence length="166" mass="17873">MKYVALLLLLTSASAPATDVILSIKGNIYDTACEVDSASQNKVVDLGQAVASDFKSVGDTGVWKNFDITLSHCPQNLTLATINLEGQRDTLHPFKFANTGTARGLALELADRTDAIILAPEARFNAVVDPLTHTADFPMAARYYASHTPVSAGEFSSVVQFTFTYQ</sequence>
<dbReference type="EMBL" id="CP035382">
    <property type="protein sequence ID" value="QDK19823.1"/>
    <property type="molecule type" value="Genomic_DNA"/>
</dbReference>
<dbReference type="InterPro" id="IPR008966">
    <property type="entry name" value="Adhesion_dom_sf"/>
</dbReference>
<keyword evidence="1" id="KW-0732">Signal</keyword>
<evidence type="ECO:0000313" key="3">
    <source>
        <dbReference type="EMBL" id="QDK19823.1"/>
    </source>
</evidence>
<reference evidence="3 4" key="1">
    <citation type="submission" date="2019-01" db="EMBL/GenBank/DDBJ databases">
        <title>Florfenicol resistance in Enterobacteriaceae and whole-genome sequence analysis of florfenicol-resistant Leclercia adecarboxylata strain R25.</title>
        <authorList>
            <person name="Bao Q."/>
            <person name="Ying Y."/>
        </authorList>
    </citation>
    <scope>NUCLEOTIDE SEQUENCE [LARGE SCALE GENOMIC DNA]</scope>
    <source>
        <strain evidence="3 4">R25</strain>
    </source>
</reference>
<dbReference type="GO" id="GO:0043709">
    <property type="term" value="P:cell adhesion involved in single-species biofilm formation"/>
    <property type="evidence" value="ECO:0007669"/>
    <property type="project" value="TreeGrafter"/>
</dbReference>
<feature type="domain" description="Fimbrial-type adhesion" evidence="2">
    <location>
        <begin position="23"/>
        <end position="166"/>
    </location>
</feature>
<dbReference type="Pfam" id="PF00419">
    <property type="entry name" value="Fimbrial"/>
    <property type="match status" value="1"/>
</dbReference>
<evidence type="ECO:0000313" key="4">
    <source>
        <dbReference type="Proteomes" id="UP000317812"/>
    </source>
</evidence>
<accession>A0AAP9AM41</accession>
<dbReference type="RefSeq" id="WP_142488773.1">
    <property type="nucleotide sequence ID" value="NZ_CP035382.1"/>
</dbReference>
<organism evidence="3 4">
    <name type="scientific">Leclercia adecarboxylata</name>
    <dbReference type="NCBI Taxonomy" id="83655"/>
    <lineage>
        <taxon>Bacteria</taxon>
        <taxon>Pseudomonadati</taxon>
        <taxon>Pseudomonadota</taxon>
        <taxon>Gammaproteobacteria</taxon>
        <taxon>Enterobacterales</taxon>
        <taxon>Enterobacteriaceae</taxon>
        <taxon>Leclercia</taxon>
    </lineage>
</organism>
<dbReference type="PANTHER" id="PTHR33420">
    <property type="entry name" value="FIMBRIAL SUBUNIT ELFA-RELATED"/>
    <property type="match status" value="1"/>
</dbReference>
<protein>
    <submittedName>
        <fullName evidence="3">Type 1 fimbrial protein</fullName>
    </submittedName>
</protein>
<dbReference type="InterPro" id="IPR000259">
    <property type="entry name" value="Adhesion_dom_fimbrial"/>
</dbReference>
<proteinExistence type="predicted"/>
<dbReference type="InterPro" id="IPR050263">
    <property type="entry name" value="Bact_Fimbrial_Adh_Pro"/>
</dbReference>
<evidence type="ECO:0000256" key="1">
    <source>
        <dbReference type="SAM" id="SignalP"/>
    </source>
</evidence>